<dbReference type="SUPFAM" id="SSF143212">
    <property type="entry name" value="Rv2632c-like"/>
    <property type="match status" value="1"/>
</dbReference>
<dbReference type="InterPro" id="IPR038070">
    <property type="entry name" value="Rv2632c-like_sf"/>
</dbReference>
<dbReference type="EMBL" id="JNBQ01000016">
    <property type="protein sequence ID" value="KLN34333.1"/>
    <property type="molecule type" value="Genomic_DNA"/>
</dbReference>
<evidence type="ECO:0000313" key="1">
    <source>
        <dbReference type="EMBL" id="KLN34333.1"/>
    </source>
</evidence>
<gene>
    <name evidence="1" type="ORF">FB00_13035</name>
</gene>
<evidence type="ECO:0008006" key="3">
    <source>
        <dbReference type="Google" id="ProtNLM"/>
    </source>
</evidence>
<comment type="caution">
    <text evidence="1">The sequence shown here is derived from an EMBL/GenBank/DDBJ whole genome shotgun (WGS) entry which is preliminary data.</text>
</comment>
<keyword evidence="2" id="KW-1185">Reference proteome</keyword>
<sequence length="93" mass="10017">MSHTWSITVELFDADDIEPEGAITTAHAVLKTSSGTTLTGHGRARRSPGDTPVREIGEELATARALRDLADRLLRATSNDIAAIEHQPVRLMG</sequence>
<accession>A0A0H2KMD3</accession>
<dbReference type="Gene3D" id="3.30.160.240">
    <property type="entry name" value="Rv1738"/>
    <property type="match status" value="1"/>
</dbReference>
<dbReference type="AlphaFoldDB" id="A0A0H2KMD3"/>
<reference evidence="1 2" key="1">
    <citation type="submission" date="2014-05" db="EMBL/GenBank/DDBJ databases">
        <title>Cellulosimicrobium funkei U11 genome.</title>
        <authorList>
            <person name="Hu C."/>
            <person name="Gong Y."/>
            <person name="Wan W."/>
            <person name="Jiang M."/>
        </authorList>
    </citation>
    <scope>NUCLEOTIDE SEQUENCE [LARGE SCALE GENOMIC DNA]</scope>
    <source>
        <strain evidence="1 2">U11</strain>
    </source>
</reference>
<dbReference type="PATRIC" id="fig|264251.5.peg.2649"/>
<name>A0A0H2KMD3_9MICO</name>
<dbReference type="InterPro" id="IPR015057">
    <property type="entry name" value="Rv2632c-like"/>
</dbReference>
<protein>
    <recommendedName>
        <fullName evidence="3">DUF1876 domain-containing protein</fullName>
    </recommendedName>
</protein>
<evidence type="ECO:0000313" key="2">
    <source>
        <dbReference type="Proteomes" id="UP000035265"/>
    </source>
</evidence>
<dbReference type="STRING" id="264251.FB00_13035"/>
<proteinExistence type="predicted"/>
<dbReference type="RefSeq" id="WP_047233285.1">
    <property type="nucleotide sequence ID" value="NZ_JNBQ01000016.1"/>
</dbReference>
<dbReference type="Proteomes" id="UP000035265">
    <property type="component" value="Unassembled WGS sequence"/>
</dbReference>
<dbReference type="Pfam" id="PF08962">
    <property type="entry name" value="Rv2632c-like"/>
    <property type="match status" value="1"/>
</dbReference>
<organism evidence="1 2">
    <name type="scientific">Cellulosimicrobium funkei</name>
    <dbReference type="NCBI Taxonomy" id="264251"/>
    <lineage>
        <taxon>Bacteria</taxon>
        <taxon>Bacillati</taxon>
        <taxon>Actinomycetota</taxon>
        <taxon>Actinomycetes</taxon>
        <taxon>Micrococcales</taxon>
        <taxon>Promicromonosporaceae</taxon>
        <taxon>Cellulosimicrobium</taxon>
    </lineage>
</organism>